<keyword evidence="1" id="KW-1133">Transmembrane helix</keyword>
<proteinExistence type="predicted"/>
<evidence type="ECO:0000313" key="3">
    <source>
        <dbReference type="Proteomes" id="UP000593560"/>
    </source>
</evidence>
<sequence length="336" mass="38709">MSALLARVSLGIFPHIALHNRSILPFLNGNEKLFFREVDLVPTVEEYTTLLCCPRIQADFLKKANEHNQDERAMDTKKRVDVFALCIYRLVILPKVLGHIDDAVLELFDRFDKRVTPVLTFLVETFRSLSAYRRAVPLLGIWGAIGYVLLLVLRQYRSRNFIPATPRLAQFEFAYKDTQVREDALERDLLENQNENFGLRAWVAELERSLHQYLELLETNNEHWKEQFQRSQGQIRDRDHIMGEAVTQGRELARLLKKVKALSIRARPPYIPLGFIPENVQAQLDTYPRGVPVIIRLQQYQVGTSAPVNYPTGSGFNPENNSTNPVIPDLVSFLCH</sequence>
<reference evidence="2 3" key="1">
    <citation type="journal article" date="2019" name="Genome Biol. Evol.">
        <title>Insights into the evolution of the New World diploid cottons (Gossypium, subgenus Houzingenia) based on genome sequencing.</title>
        <authorList>
            <person name="Grover C.E."/>
            <person name="Arick M.A. 2nd"/>
            <person name="Thrash A."/>
            <person name="Conover J.L."/>
            <person name="Sanders W.S."/>
            <person name="Peterson D.G."/>
            <person name="Frelichowski J.E."/>
            <person name="Scheffler J.A."/>
            <person name="Scheffler B.E."/>
            <person name="Wendel J.F."/>
        </authorList>
    </citation>
    <scope>NUCLEOTIDE SEQUENCE [LARGE SCALE GENOMIC DNA]</scope>
    <source>
        <strain evidence="2">0</strain>
        <tissue evidence="2">Leaf</tissue>
    </source>
</reference>
<gene>
    <name evidence="2" type="ORF">Gohar_028315</name>
</gene>
<keyword evidence="1" id="KW-0472">Membrane</keyword>
<comment type="caution">
    <text evidence="2">The sequence shown here is derived from an EMBL/GenBank/DDBJ whole genome shotgun (WGS) entry which is preliminary data.</text>
</comment>
<dbReference type="Proteomes" id="UP000593560">
    <property type="component" value="Unassembled WGS sequence"/>
</dbReference>
<evidence type="ECO:0000313" key="2">
    <source>
        <dbReference type="EMBL" id="MBA0819544.1"/>
    </source>
</evidence>
<name>A0A7J9ID51_9ROSI</name>
<keyword evidence="1" id="KW-0812">Transmembrane</keyword>
<feature type="transmembrane region" description="Helical" evidence="1">
    <location>
        <begin position="135"/>
        <end position="153"/>
    </location>
</feature>
<evidence type="ECO:0000256" key="1">
    <source>
        <dbReference type="SAM" id="Phobius"/>
    </source>
</evidence>
<protein>
    <submittedName>
        <fullName evidence="2">Uncharacterized protein</fullName>
    </submittedName>
</protein>
<accession>A0A7J9ID51</accession>
<dbReference type="PANTHER" id="PTHR48200:SF1">
    <property type="entry name" value="AMINOTRANSFERASE-LIKE PLANT MOBILE DOMAIN-CONTAINING PROTEIN"/>
    <property type="match status" value="1"/>
</dbReference>
<dbReference type="PANTHER" id="PTHR48200">
    <property type="entry name" value="PROTEIN, PUTATIVE-RELATED"/>
    <property type="match status" value="1"/>
</dbReference>
<dbReference type="AlphaFoldDB" id="A0A7J9ID51"/>
<keyword evidence="3" id="KW-1185">Reference proteome</keyword>
<dbReference type="EMBL" id="JABFAD010330266">
    <property type="protein sequence ID" value="MBA0819544.1"/>
    <property type="molecule type" value="Genomic_DNA"/>
</dbReference>
<organism evidence="2 3">
    <name type="scientific">Gossypium harknessii</name>
    <dbReference type="NCBI Taxonomy" id="34285"/>
    <lineage>
        <taxon>Eukaryota</taxon>
        <taxon>Viridiplantae</taxon>
        <taxon>Streptophyta</taxon>
        <taxon>Embryophyta</taxon>
        <taxon>Tracheophyta</taxon>
        <taxon>Spermatophyta</taxon>
        <taxon>Magnoliopsida</taxon>
        <taxon>eudicotyledons</taxon>
        <taxon>Gunneridae</taxon>
        <taxon>Pentapetalae</taxon>
        <taxon>rosids</taxon>
        <taxon>malvids</taxon>
        <taxon>Malvales</taxon>
        <taxon>Malvaceae</taxon>
        <taxon>Malvoideae</taxon>
        <taxon>Gossypium</taxon>
    </lineage>
</organism>